<accession>A0A9D3YI84</accession>
<evidence type="ECO:0000313" key="2">
    <source>
        <dbReference type="EMBL" id="KAH3701182.1"/>
    </source>
</evidence>
<evidence type="ECO:0000313" key="3">
    <source>
        <dbReference type="Proteomes" id="UP000828390"/>
    </source>
</evidence>
<dbReference type="EMBL" id="JAIWYP010000015">
    <property type="protein sequence ID" value="KAH3701182.1"/>
    <property type="molecule type" value="Genomic_DNA"/>
</dbReference>
<organism evidence="2 3">
    <name type="scientific">Dreissena polymorpha</name>
    <name type="common">Zebra mussel</name>
    <name type="synonym">Mytilus polymorpha</name>
    <dbReference type="NCBI Taxonomy" id="45954"/>
    <lineage>
        <taxon>Eukaryota</taxon>
        <taxon>Metazoa</taxon>
        <taxon>Spiralia</taxon>
        <taxon>Lophotrochozoa</taxon>
        <taxon>Mollusca</taxon>
        <taxon>Bivalvia</taxon>
        <taxon>Autobranchia</taxon>
        <taxon>Heteroconchia</taxon>
        <taxon>Euheterodonta</taxon>
        <taxon>Imparidentia</taxon>
        <taxon>Neoheterodontei</taxon>
        <taxon>Myida</taxon>
        <taxon>Dreissenoidea</taxon>
        <taxon>Dreissenidae</taxon>
        <taxon>Dreissena</taxon>
    </lineage>
</organism>
<feature type="region of interest" description="Disordered" evidence="1">
    <location>
        <begin position="68"/>
        <end position="97"/>
    </location>
</feature>
<gene>
    <name evidence="2" type="ORF">DPMN_076165</name>
</gene>
<comment type="caution">
    <text evidence="2">The sequence shown here is derived from an EMBL/GenBank/DDBJ whole genome shotgun (WGS) entry which is preliminary data.</text>
</comment>
<proteinExistence type="predicted"/>
<keyword evidence="3" id="KW-1185">Reference proteome</keyword>
<reference evidence="2" key="1">
    <citation type="journal article" date="2019" name="bioRxiv">
        <title>The Genome of the Zebra Mussel, Dreissena polymorpha: A Resource for Invasive Species Research.</title>
        <authorList>
            <person name="McCartney M.A."/>
            <person name="Auch B."/>
            <person name="Kono T."/>
            <person name="Mallez S."/>
            <person name="Zhang Y."/>
            <person name="Obille A."/>
            <person name="Becker A."/>
            <person name="Abrahante J.E."/>
            <person name="Garbe J."/>
            <person name="Badalamenti J.P."/>
            <person name="Herman A."/>
            <person name="Mangelson H."/>
            <person name="Liachko I."/>
            <person name="Sullivan S."/>
            <person name="Sone E.D."/>
            <person name="Koren S."/>
            <person name="Silverstein K.A.T."/>
            <person name="Beckman K.B."/>
            <person name="Gohl D.M."/>
        </authorList>
    </citation>
    <scope>NUCLEOTIDE SEQUENCE</scope>
    <source>
        <strain evidence="2">Duluth1</strain>
        <tissue evidence="2">Whole animal</tissue>
    </source>
</reference>
<dbReference type="Proteomes" id="UP000828390">
    <property type="component" value="Unassembled WGS sequence"/>
</dbReference>
<reference evidence="2" key="2">
    <citation type="submission" date="2020-11" db="EMBL/GenBank/DDBJ databases">
        <authorList>
            <person name="McCartney M.A."/>
            <person name="Auch B."/>
            <person name="Kono T."/>
            <person name="Mallez S."/>
            <person name="Becker A."/>
            <person name="Gohl D.M."/>
            <person name="Silverstein K.A.T."/>
            <person name="Koren S."/>
            <person name="Bechman K.B."/>
            <person name="Herman A."/>
            <person name="Abrahante J.E."/>
            <person name="Garbe J."/>
        </authorList>
    </citation>
    <scope>NUCLEOTIDE SEQUENCE</scope>
    <source>
        <strain evidence="2">Duluth1</strain>
        <tissue evidence="2">Whole animal</tissue>
    </source>
</reference>
<dbReference type="AlphaFoldDB" id="A0A9D3YI84"/>
<sequence>MTAMVPWTGMNSSSCLAPSWRWRTAVLTRATWSIWWSPSATSTASRAVTPSTSTVSVPFCRRTWTNSGTPGWSGRGVRASSRHPGTISERVRRRGSA</sequence>
<protein>
    <submittedName>
        <fullName evidence="2">Uncharacterized protein</fullName>
    </submittedName>
</protein>
<name>A0A9D3YI84_DREPO</name>
<evidence type="ECO:0000256" key="1">
    <source>
        <dbReference type="SAM" id="MobiDB-lite"/>
    </source>
</evidence>